<feature type="signal peptide" evidence="2">
    <location>
        <begin position="1"/>
        <end position="23"/>
    </location>
</feature>
<dbReference type="Proteomes" id="UP001183615">
    <property type="component" value="Unassembled WGS sequence"/>
</dbReference>
<keyword evidence="4" id="KW-1185">Reference proteome</keyword>
<dbReference type="EMBL" id="JAVREV010000004">
    <property type="protein sequence ID" value="MDT0442679.1"/>
    <property type="molecule type" value="Genomic_DNA"/>
</dbReference>
<dbReference type="RefSeq" id="WP_311617096.1">
    <property type="nucleotide sequence ID" value="NZ_JAVREV010000004.1"/>
</dbReference>
<comment type="caution">
    <text evidence="3">The sequence shown here is derived from an EMBL/GenBank/DDBJ whole genome shotgun (WGS) entry which is preliminary data.</text>
</comment>
<protein>
    <submittedName>
        <fullName evidence="3">Uncharacterized protein</fullName>
    </submittedName>
</protein>
<feature type="region of interest" description="Disordered" evidence="1">
    <location>
        <begin position="25"/>
        <end position="92"/>
    </location>
</feature>
<feature type="compositionally biased region" description="Gly residues" evidence="1">
    <location>
        <begin position="82"/>
        <end position="92"/>
    </location>
</feature>
<feature type="compositionally biased region" description="Basic and acidic residues" evidence="1">
    <location>
        <begin position="37"/>
        <end position="56"/>
    </location>
</feature>
<gene>
    <name evidence="3" type="ORF">RM779_08715</name>
</gene>
<name>A0ABU2S4D3_9ACTN</name>
<keyword evidence="2" id="KW-0732">Signal</keyword>
<evidence type="ECO:0000256" key="1">
    <source>
        <dbReference type="SAM" id="MobiDB-lite"/>
    </source>
</evidence>
<accession>A0ABU2S4D3</accession>
<feature type="chain" id="PRO_5047533485" evidence="2">
    <location>
        <begin position="24"/>
        <end position="92"/>
    </location>
</feature>
<evidence type="ECO:0000313" key="3">
    <source>
        <dbReference type="EMBL" id="MDT0442679.1"/>
    </source>
</evidence>
<proteinExistence type="predicted"/>
<evidence type="ECO:0000256" key="2">
    <source>
        <dbReference type="SAM" id="SignalP"/>
    </source>
</evidence>
<sequence>MKTSAKVGSFGAGLTLMFGAAFGVGSAVGPIGEDEEPAHTDPPAHTDGHADREAEPRPPAAPGGLQHEGAVHTAQFTVATSGAGGHGSGHGH</sequence>
<reference evidence="4" key="1">
    <citation type="submission" date="2023-07" db="EMBL/GenBank/DDBJ databases">
        <title>30 novel species of actinomycetes from the DSMZ collection.</title>
        <authorList>
            <person name="Nouioui I."/>
        </authorList>
    </citation>
    <scope>NUCLEOTIDE SEQUENCE [LARGE SCALE GENOMIC DNA]</scope>
    <source>
        <strain evidence="4">DSM 41886</strain>
    </source>
</reference>
<evidence type="ECO:0000313" key="4">
    <source>
        <dbReference type="Proteomes" id="UP001183615"/>
    </source>
</evidence>
<organism evidence="3 4">
    <name type="scientific">Streptomyces johnsoniae</name>
    <dbReference type="NCBI Taxonomy" id="3075532"/>
    <lineage>
        <taxon>Bacteria</taxon>
        <taxon>Bacillati</taxon>
        <taxon>Actinomycetota</taxon>
        <taxon>Actinomycetes</taxon>
        <taxon>Kitasatosporales</taxon>
        <taxon>Streptomycetaceae</taxon>
        <taxon>Streptomyces</taxon>
    </lineage>
</organism>